<keyword evidence="2" id="KW-0698">rRNA processing</keyword>
<proteinExistence type="predicted"/>
<evidence type="ECO:0000313" key="7">
    <source>
        <dbReference type="EMBL" id="CAB4164750.1"/>
    </source>
</evidence>
<keyword evidence="1" id="KW-0963">Cytoplasm</keyword>
<dbReference type="SUPFAM" id="SSF53790">
    <property type="entry name" value="Tetrapyrrole methylase"/>
    <property type="match status" value="1"/>
</dbReference>
<dbReference type="GO" id="GO:0006364">
    <property type="term" value="P:rRNA processing"/>
    <property type="evidence" value="ECO:0007669"/>
    <property type="project" value="UniProtKB-KW"/>
</dbReference>
<dbReference type="InterPro" id="IPR035996">
    <property type="entry name" value="4pyrrol_Methylase_sf"/>
</dbReference>
<dbReference type="InterPro" id="IPR008189">
    <property type="entry name" value="rRNA_ssu_MeTfrase_I"/>
</dbReference>
<keyword evidence="4 7" id="KW-0808">Transferase</keyword>
<keyword evidence="5" id="KW-0949">S-adenosyl-L-methionine</keyword>
<dbReference type="Pfam" id="PF00590">
    <property type="entry name" value="TP_methylase"/>
    <property type="match status" value="1"/>
</dbReference>
<dbReference type="InterPro" id="IPR014776">
    <property type="entry name" value="4pyrrole_Mease_sub2"/>
</dbReference>
<dbReference type="GO" id="GO:0008168">
    <property type="term" value="F:methyltransferase activity"/>
    <property type="evidence" value="ECO:0007669"/>
    <property type="project" value="UniProtKB-KW"/>
</dbReference>
<evidence type="ECO:0000256" key="2">
    <source>
        <dbReference type="ARBA" id="ARBA00022552"/>
    </source>
</evidence>
<feature type="domain" description="Tetrapyrrole methylase" evidence="6">
    <location>
        <begin position="25"/>
        <end position="231"/>
    </location>
</feature>
<dbReference type="InterPro" id="IPR000878">
    <property type="entry name" value="4pyrrol_Mease"/>
</dbReference>
<dbReference type="PANTHER" id="PTHR46111">
    <property type="entry name" value="RIBOSOMAL RNA SMALL SUBUNIT METHYLTRANSFERASE I"/>
    <property type="match status" value="1"/>
</dbReference>
<gene>
    <name evidence="7" type="ORF">UFOVP828_102</name>
</gene>
<evidence type="ECO:0000256" key="1">
    <source>
        <dbReference type="ARBA" id="ARBA00022490"/>
    </source>
</evidence>
<sequence length="267" mass="30536">MYDMLTYNKCIRCGFTLRHDKQGRLVLLGTEIGNPFDITPRVFDAILTADYIICEHEDSFIQLCESLVISPKGVVCPYDEFSDQEEEGIENLKWLYGEIELGLNAVMIADQGMPFIMDPSDYIVKGAIKRNIPVSIFPGPDAPVTALNVSGLNAWDFTFIGSIPYDFQKRNTIFSELNNDNKTNIYFDRDHHLLDNLTHLSKVIGEHRKIAVCFNMTRIDQHILRGTIKEVTSWLLQNGYDKPRQDAEWLVQITVVVEGNEPQRPHI</sequence>
<dbReference type="EMBL" id="LR796766">
    <property type="protein sequence ID" value="CAB4164750.1"/>
    <property type="molecule type" value="Genomic_DNA"/>
</dbReference>
<dbReference type="Gene3D" id="3.40.1010.10">
    <property type="entry name" value="Cobalt-precorrin-4 Transmethylase, Domain 1"/>
    <property type="match status" value="1"/>
</dbReference>
<name>A0A6J5NYK8_9CAUD</name>
<dbReference type="InterPro" id="IPR014777">
    <property type="entry name" value="4pyrrole_Mease_sub1"/>
</dbReference>
<evidence type="ECO:0000259" key="6">
    <source>
        <dbReference type="Pfam" id="PF00590"/>
    </source>
</evidence>
<organism evidence="7">
    <name type="scientific">uncultured Caudovirales phage</name>
    <dbReference type="NCBI Taxonomy" id="2100421"/>
    <lineage>
        <taxon>Viruses</taxon>
        <taxon>Duplodnaviria</taxon>
        <taxon>Heunggongvirae</taxon>
        <taxon>Uroviricota</taxon>
        <taxon>Caudoviricetes</taxon>
        <taxon>Peduoviridae</taxon>
        <taxon>Maltschvirus</taxon>
        <taxon>Maltschvirus maltsch</taxon>
    </lineage>
</organism>
<evidence type="ECO:0000256" key="3">
    <source>
        <dbReference type="ARBA" id="ARBA00022603"/>
    </source>
</evidence>
<dbReference type="GO" id="GO:0032259">
    <property type="term" value="P:methylation"/>
    <property type="evidence" value="ECO:0007669"/>
    <property type="project" value="UniProtKB-KW"/>
</dbReference>
<protein>
    <submittedName>
        <fullName evidence="7">COG0313 Predicted methyltransferases</fullName>
    </submittedName>
</protein>
<evidence type="ECO:0000256" key="5">
    <source>
        <dbReference type="ARBA" id="ARBA00022691"/>
    </source>
</evidence>
<dbReference type="PANTHER" id="PTHR46111:SF1">
    <property type="entry name" value="RIBOSOMAL RNA SMALL SUBUNIT METHYLTRANSFERASE I"/>
    <property type="match status" value="1"/>
</dbReference>
<reference evidence="7" key="1">
    <citation type="submission" date="2020-04" db="EMBL/GenBank/DDBJ databases">
        <authorList>
            <person name="Chiriac C."/>
            <person name="Salcher M."/>
            <person name="Ghai R."/>
            <person name="Kavagutti S V."/>
        </authorList>
    </citation>
    <scope>NUCLEOTIDE SEQUENCE</scope>
</reference>
<evidence type="ECO:0000256" key="4">
    <source>
        <dbReference type="ARBA" id="ARBA00022679"/>
    </source>
</evidence>
<dbReference type="PIRSF" id="PIRSF005917">
    <property type="entry name" value="MTase_YraL"/>
    <property type="match status" value="1"/>
</dbReference>
<accession>A0A6J5NYK8</accession>
<keyword evidence="3 7" id="KW-0489">Methyltransferase</keyword>
<dbReference type="Gene3D" id="3.30.950.10">
    <property type="entry name" value="Methyltransferase, Cobalt-precorrin-4 Transmethylase, Domain 2"/>
    <property type="match status" value="1"/>
</dbReference>